<dbReference type="Pfam" id="PF07715">
    <property type="entry name" value="Plug"/>
    <property type="match status" value="1"/>
</dbReference>
<keyword evidence="5" id="KW-0732">Signal</keyword>
<dbReference type="InterPro" id="IPR012910">
    <property type="entry name" value="Plug_dom"/>
</dbReference>
<feature type="domain" description="TonB-dependent receptor plug" evidence="7">
    <location>
        <begin position="59"/>
        <end position="142"/>
    </location>
</feature>
<keyword evidence="9" id="KW-1185">Reference proteome</keyword>
<evidence type="ECO:0008006" key="10">
    <source>
        <dbReference type="Google" id="ProtNLM"/>
    </source>
</evidence>
<dbReference type="Gene3D" id="2.40.170.20">
    <property type="entry name" value="TonB-dependent receptor, beta-barrel domain"/>
    <property type="match status" value="1"/>
</dbReference>
<reference evidence="8 9" key="1">
    <citation type="journal article" date="2004" name="Int. J. Syst. Evol. Microbiol.">
        <title>Kaistella koreensis gen. nov., sp. nov., a novel member of the Chryseobacterium-Bergeyella-Riemerella branch.</title>
        <authorList>
            <person name="Kim M.K."/>
            <person name="Im W.T."/>
            <person name="Shin Y.K."/>
            <person name="Lim J.H."/>
            <person name="Kim S.H."/>
            <person name="Lee B.C."/>
            <person name="Park M.Y."/>
            <person name="Lee K.Y."/>
            <person name="Lee S.T."/>
        </authorList>
    </citation>
    <scope>NUCLEOTIDE SEQUENCE [LARGE SCALE GENOMIC DNA]</scope>
    <source>
        <strain evidence="8 9">CCUG 49689</strain>
    </source>
</reference>
<feature type="signal peptide" evidence="5">
    <location>
        <begin position="1"/>
        <end position="22"/>
    </location>
</feature>
<sequence length="822" mass="92634">MKINRLTIAALFLTASSSVFYAQDGRKDSIKKEKKIEGVVITGSARKGTESNIINTQKKSVEIIERVGSAQLEKQGVSNVATAVTKATGTQKQEGSGQIVIRGLGDRYNATTLNGLPIPSDNPEFKNIDLEIFKTSIIDYISLDKVYNPKLSGDFGGANINIVSKEHVGKPYFKVGIGSSINLQTVNIGQFKLQDGGPGFFGYKETTFRPGNPYEIYPFSTKWNFKNEPNPYNSNLDIEGGFNLGKFAFFLYGGFDNNYVYSKGREGFYDSEGEPLKKLDVDRYTYGTNTTAVLNVAYKLNPKNRLNFTTNFIHSSEQDARFFQGYMREIGNDVIINRGDNKVTSTVINQLYGNHKITDSWTADWALGYNYLSSKRPDRLQNTLNAETKELIAASAVNNHRYFDDLTDNTFNGLVSLTKDFEKLKVNFGYNGSYKDRKFNNTTIGMNFTSNVALDPNNIDAFINSYNNGLFVYNTFRPDAERYKPFYYNFEQMIQAGFANLDYKFSDRFVAQLGARIDYVDIKSKWDDVIFQQGKSNKTYTKFLPAFNMKYSLSDSQNLRFAASKTYSLPQAKELVPIAYYDVTTNVYGNQDLYPSDIYNADLKWELFPKSGEVISVTAFGKYLLNPIARTTYSTAASSDMTYFNIANKGYVVGAEMEIRKDLFKWNNAKLYTFLNGTYMHSEQELKSESELANENRGKVIQFSGQTKDKVQGVADFLANVNLGYNQKFSSASILDFVISYSYVGKSLFALGTNNVGNFYESPIHLLDANLKLQFNQIGIGISAKNLINSENKIEQVVKGVGYDHKNYTKGRQLGLNLSYKF</sequence>
<evidence type="ECO:0000256" key="1">
    <source>
        <dbReference type="ARBA" id="ARBA00004442"/>
    </source>
</evidence>
<feature type="domain" description="TonB-dependent receptor-like beta-barrel" evidence="6">
    <location>
        <begin position="350"/>
        <end position="787"/>
    </location>
</feature>
<dbReference type="PANTHER" id="PTHR40980">
    <property type="entry name" value="PLUG DOMAIN-CONTAINING PROTEIN"/>
    <property type="match status" value="1"/>
</dbReference>
<gene>
    <name evidence="8" type="ORF">ACM44_11390</name>
</gene>
<keyword evidence="3" id="KW-0998">Cell outer membrane</keyword>
<evidence type="ECO:0000256" key="2">
    <source>
        <dbReference type="ARBA" id="ARBA00023136"/>
    </source>
</evidence>
<keyword evidence="4" id="KW-0798">TonB box</keyword>
<name>A0A0J7IX43_9FLAO</name>
<dbReference type="Proteomes" id="UP000035900">
    <property type="component" value="Unassembled WGS sequence"/>
</dbReference>
<dbReference type="SUPFAM" id="SSF56935">
    <property type="entry name" value="Porins"/>
    <property type="match status" value="1"/>
</dbReference>
<dbReference type="InterPro" id="IPR037066">
    <property type="entry name" value="Plug_dom_sf"/>
</dbReference>
<evidence type="ECO:0000259" key="6">
    <source>
        <dbReference type="Pfam" id="PF00593"/>
    </source>
</evidence>
<dbReference type="AlphaFoldDB" id="A0A0J7IX43"/>
<dbReference type="EMBL" id="LFNG01000016">
    <property type="protein sequence ID" value="KMQ70527.1"/>
    <property type="molecule type" value="Genomic_DNA"/>
</dbReference>
<dbReference type="STRING" id="1304281.ACM44_11390"/>
<dbReference type="OrthoDB" id="9768470at2"/>
<keyword evidence="2 4" id="KW-0472">Membrane</keyword>
<dbReference type="RefSeq" id="WP_048500172.1">
    <property type="nucleotide sequence ID" value="NZ_LFNG01000016.1"/>
</dbReference>
<dbReference type="Gene3D" id="2.170.130.10">
    <property type="entry name" value="TonB-dependent receptor, plug domain"/>
    <property type="match status" value="1"/>
</dbReference>
<dbReference type="PANTHER" id="PTHR40980:SF5">
    <property type="entry name" value="TONB-DEPENDENT RECEPTOR"/>
    <property type="match status" value="1"/>
</dbReference>
<dbReference type="InterPro" id="IPR000531">
    <property type="entry name" value="Beta-barrel_TonB"/>
</dbReference>
<evidence type="ECO:0000259" key="7">
    <source>
        <dbReference type="Pfam" id="PF07715"/>
    </source>
</evidence>
<evidence type="ECO:0000313" key="8">
    <source>
        <dbReference type="EMBL" id="KMQ70527.1"/>
    </source>
</evidence>
<evidence type="ECO:0000256" key="4">
    <source>
        <dbReference type="RuleBase" id="RU003357"/>
    </source>
</evidence>
<comment type="caution">
    <text evidence="8">The sequence shown here is derived from an EMBL/GenBank/DDBJ whole genome shotgun (WGS) entry which is preliminary data.</text>
</comment>
<dbReference type="PATRIC" id="fig|1304281.5.peg.2447"/>
<evidence type="ECO:0000256" key="3">
    <source>
        <dbReference type="ARBA" id="ARBA00023237"/>
    </source>
</evidence>
<organism evidence="8 9">
    <name type="scientific">Chryseobacterium koreense CCUG 49689</name>
    <dbReference type="NCBI Taxonomy" id="1304281"/>
    <lineage>
        <taxon>Bacteria</taxon>
        <taxon>Pseudomonadati</taxon>
        <taxon>Bacteroidota</taxon>
        <taxon>Flavobacteriia</taxon>
        <taxon>Flavobacteriales</taxon>
        <taxon>Weeksellaceae</taxon>
        <taxon>Chryseobacterium group</taxon>
        <taxon>Chryseobacterium</taxon>
    </lineage>
</organism>
<dbReference type="GO" id="GO:0009279">
    <property type="term" value="C:cell outer membrane"/>
    <property type="evidence" value="ECO:0007669"/>
    <property type="project" value="UniProtKB-SubCell"/>
</dbReference>
<comment type="similarity">
    <text evidence="4">Belongs to the TonB-dependent receptor family.</text>
</comment>
<proteinExistence type="inferred from homology"/>
<feature type="chain" id="PRO_5005288889" description="TonB-dependent receptor" evidence="5">
    <location>
        <begin position="23"/>
        <end position="822"/>
    </location>
</feature>
<evidence type="ECO:0000313" key="9">
    <source>
        <dbReference type="Proteomes" id="UP000035900"/>
    </source>
</evidence>
<dbReference type="Pfam" id="PF00593">
    <property type="entry name" value="TonB_dep_Rec_b-barrel"/>
    <property type="match status" value="1"/>
</dbReference>
<dbReference type="InterPro" id="IPR036942">
    <property type="entry name" value="Beta-barrel_TonB_sf"/>
</dbReference>
<accession>A0A0J7IX43</accession>
<protein>
    <recommendedName>
        <fullName evidence="10">TonB-dependent receptor</fullName>
    </recommendedName>
</protein>
<evidence type="ECO:0000256" key="5">
    <source>
        <dbReference type="SAM" id="SignalP"/>
    </source>
</evidence>
<comment type="subcellular location">
    <subcellularLocation>
        <location evidence="1 4">Cell outer membrane</location>
    </subcellularLocation>
</comment>